<protein>
    <submittedName>
        <fullName evidence="2">Uncharacterized protein</fullName>
    </submittedName>
</protein>
<evidence type="ECO:0000313" key="3">
    <source>
        <dbReference type="Proteomes" id="UP000017944"/>
    </source>
</evidence>
<comment type="caution">
    <text evidence="2">The sequence shown here is derived from an EMBL/GenBank/DDBJ whole genome shotgun (WGS) entry which is preliminary data.</text>
</comment>
<organism evidence="2 3">
    <name type="scientific">Shigella dysenteriae WRSd3</name>
    <dbReference type="NCBI Taxonomy" id="1401327"/>
    <lineage>
        <taxon>Bacteria</taxon>
        <taxon>Pseudomonadati</taxon>
        <taxon>Pseudomonadota</taxon>
        <taxon>Gammaproteobacteria</taxon>
        <taxon>Enterobacterales</taxon>
        <taxon>Enterobacteriaceae</taxon>
        <taxon>Shigella</taxon>
    </lineage>
</organism>
<gene>
    <name evidence="2" type="ORF">WRSd3_01794</name>
</gene>
<evidence type="ECO:0000313" key="2">
    <source>
        <dbReference type="EMBL" id="ESU79891.1"/>
    </source>
</evidence>
<evidence type="ECO:0000256" key="1">
    <source>
        <dbReference type="SAM" id="MobiDB-lite"/>
    </source>
</evidence>
<sequence length="51" mass="5526">MQGTPDETLSRHPAAYSPPGNDKNSLETVVYSCVAINNTLFQRAAFNNALT</sequence>
<dbReference type="AlphaFoldDB" id="A0A090NII4"/>
<dbReference type="Proteomes" id="UP000017944">
    <property type="component" value="Unassembled WGS sequence"/>
</dbReference>
<feature type="region of interest" description="Disordered" evidence="1">
    <location>
        <begin position="1"/>
        <end position="23"/>
    </location>
</feature>
<dbReference type="EMBL" id="AXUT01000134">
    <property type="protein sequence ID" value="ESU79891.1"/>
    <property type="molecule type" value="Genomic_DNA"/>
</dbReference>
<proteinExistence type="predicted"/>
<accession>A0A090NII4</accession>
<name>A0A090NII4_SHIDY</name>
<reference evidence="2 3" key="1">
    <citation type="submission" date="2013-10" db="EMBL/GenBank/DDBJ databases">
        <title>Draft genomes and the virulence plasmids of Sd1617 vaccine constructs: WRSd3 and WRSd5.</title>
        <authorList>
            <person name="Aksomboon Vongsawan A."/>
            <person name="Venkatesan M.M."/>
            <person name="Vaisvil B."/>
            <person name="Emel G."/>
            <person name="Kepatral V."/>
            <person name="Sethabutr O."/>
            <person name="Serichantalergs O."/>
            <person name="Mason C."/>
        </authorList>
    </citation>
    <scope>NUCLEOTIDE SEQUENCE [LARGE SCALE GENOMIC DNA]</scope>
    <source>
        <strain evidence="2 3">WRSd3</strain>
    </source>
</reference>